<evidence type="ECO:0000313" key="1">
    <source>
        <dbReference type="EMBL" id="CDW33012.1"/>
    </source>
</evidence>
<dbReference type="AlphaFoldDB" id="A0A0K2U502"/>
<protein>
    <submittedName>
        <fullName evidence="1">Uncharacterized protein</fullName>
    </submittedName>
</protein>
<accession>A0A0K2U502</accession>
<reference evidence="1" key="1">
    <citation type="submission" date="2014-05" db="EMBL/GenBank/DDBJ databases">
        <authorList>
            <person name="Chronopoulou M."/>
        </authorList>
    </citation>
    <scope>NUCLEOTIDE SEQUENCE</scope>
    <source>
        <tissue evidence="1">Whole organism</tissue>
    </source>
</reference>
<sequence>MVPEDLVVDVVLTFLLALKK</sequence>
<proteinExistence type="predicted"/>
<name>A0A0K2U502_LEPSM</name>
<dbReference type="EMBL" id="HACA01015651">
    <property type="protein sequence ID" value="CDW33012.1"/>
    <property type="molecule type" value="Transcribed_RNA"/>
</dbReference>
<organism evidence="1">
    <name type="scientific">Lepeophtheirus salmonis</name>
    <name type="common">Salmon louse</name>
    <name type="synonym">Caligus salmonis</name>
    <dbReference type="NCBI Taxonomy" id="72036"/>
    <lineage>
        <taxon>Eukaryota</taxon>
        <taxon>Metazoa</taxon>
        <taxon>Ecdysozoa</taxon>
        <taxon>Arthropoda</taxon>
        <taxon>Crustacea</taxon>
        <taxon>Multicrustacea</taxon>
        <taxon>Hexanauplia</taxon>
        <taxon>Copepoda</taxon>
        <taxon>Siphonostomatoida</taxon>
        <taxon>Caligidae</taxon>
        <taxon>Lepeophtheirus</taxon>
    </lineage>
</organism>